<gene>
    <name evidence="1" type="ORF">BJY01DRAFT_149162</name>
</gene>
<dbReference type="EMBL" id="JBFXLU010000045">
    <property type="protein sequence ID" value="KAL2849140.1"/>
    <property type="molecule type" value="Genomic_DNA"/>
</dbReference>
<name>A0ABR4KA35_9EURO</name>
<accession>A0ABR4KA35</accession>
<evidence type="ECO:0000313" key="2">
    <source>
        <dbReference type="Proteomes" id="UP001610446"/>
    </source>
</evidence>
<dbReference type="Proteomes" id="UP001610446">
    <property type="component" value="Unassembled WGS sequence"/>
</dbReference>
<proteinExistence type="predicted"/>
<protein>
    <submittedName>
        <fullName evidence="1">Uncharacterized protein</fullName>
    </submittedName>
</protein>
<comment type="caution">
    <text evidence="1">The sequence shown here is derived from an EMBL/GenBank/DDBJ whole genome shotgun (WGS) entry which is preliminary data.</text>
</comment>
<organism evidence="1 2">
    <name type="scientific">Aspergillus pseudoustus</name>
    <dbReference type="NCBI Taxonomy" id="1810923"/>
    <lineage>
        <taxon>Eukaryota</taxon>
        <taxon>Fungi</taxon>
        <taxon>Dikarya</taxon>
        <taxon>Ascomycota</taxon>
        <taxon>Pezizomycotina</taxon>
        <taxon>Eurotiomycetes</taxon>
        <taxon>Eurotiomycetidae</taxon>
        <taxon>Eurotiales</taxon>
        <taxon>Aspergillaceae</taxon>
        <taxon>Aspergillus</taxon>
        <taxon>Aspergillus subgen. Nidulantes</taxon>
    </lineage>
</organism>
<keyword evidence="2" id="KW-1185">Reference proteome</keyword>
<sequence>MQSGTNRREPGTAPVYRNIRSLCGHDARSLDLSLPWMRTAGRGCHMFSVTEGNEIRTLIAMASGTGEQRALCLNTRQVLVQTHPLVALVGNMWSRRTVLEEQSGARKGRSPTEVGISMRCIFRVAARKILPVVELLCNWSRLVLAESADNNSR</sequence>
<reference evidence="1 2" key="1">
    <citation type="submission" date="2024-07" db="EMBL/GenBank/DDBJ databases">
        <title>Section-level genome sequencing and comparative genomics of Aspergillus sections Usti and Cavernicolus.</title>
        <authorList>
            <consortium name="Lawrence Berkeley National Laboratory"/>
            <person name="Nybo J.L."/>
            <person name="Vesth T.C."/>
            <person name="Theobald S."/>
            <person name="Frisvad J.C."/>
            <person name="Larsen T.O."/>
            <person name="Kjaerboelling I."/>
            <person name="Rothschild-Mancinelli K."/>
            <person name="Lyhne E.K."/>
            <person name="Kogle M.E."/>
            <person name="Barry K."/>
            <person name="Clum A."/>
            <person name="Na H."/>
            <person name="Ledsgaard L."/>
            <person name="Lin J."/>
            <person name="Lipzen A."/>
            <person name="Kuo A."/>
            <person name="Riley R."/>
            <person name="Mondo S."/>
            <person name="Labutti K."/>
            <person name="Haridas S."/>
            <person name="Pangalinan J."/>
            <person name="Salamov A.A."/>
            <person name="Simmons B.A."/>
            <person name="Magnuson J.K."/>
            <person name="Chen J."/>
            <person name="Drula E."/>
            <person name="Henrissat B."/>
            <person name="Wiebenga A."/>
            <person name="Lubbers R.J."/>
            <person name="Gomes A.C."/>
            <person name="Makela M.R."/>
            <person name="Stajich J."/>
            <person name="Grigoriev I.V."/>
            <person name="Mortensen U.H."/>
            <person name="De Vries R.P."/>
            <person name="Baker S.E."/>
            <person name="Andersen M.R."/>
        </authorList>
    </citation>
    <scope>NUCLEOTIDE SEQUENCE [LARGE SCALE GENOMIC DNA]</scope>
    <source>
        <strain evidence="1 2">CBS 123904</strain>
    </source>
</reference>
<evidence type="ECO:0000313" key="1">
    <source>
        <dbReference type="EMBL" id="KAL2849140.1"/>
    </source>
</evidence>